<evidence type="ECO:0000256" key="5">
    <source>
        <dbReference type="ARBA" id="ARBA00022519"/>
    </source>
</evidence>
<dbReference type="PRINTS" id="PR00885">
    <property type="entry name" value="BCTERIALGSPH"/>
</dbReference>
<keyword evidence="6" id="KW-0812">Transmembrane</keyword>
<dbReference type="Pfam" id="PF07963">
    <property type="entry name" value="N_methyl"/>
    <property type="match status" value="1"/>
</dbReference>
<dbReference type="GO" id="GO:0015627">
    <property type="term" value="C:type II protein secretion system complex"/>
    <property type="evidence" value="ECO:0007669"/>
    <property type="project" value="InterPro"/>
</dbReference>
<dbReference type="Gene3D" id="3.30.700.10">
    <property type="entry name" value="Glycoprotein, Type 4 Pilin"/>
    <property type="match status" value="1"/>
</dbReference>
<reference evidence="13" key="1">
    <citation type="submission" date="2016-10" db="EMBL/GenBank/DDBJ databases">
        <authorList>
            <person name="Varghese N."/>
        </authorList>
    </citation>
    <scope>NUCLEOTIDE SEQUENCE [LARGE SCALE GENOMIC DNA]</scope>
    <source>
        <strain evidence="13">HL 19</strain>
    </source>
</reference>
<proteinExistence type="inferred from homology"/>
<evidence type="ECO:0000256" key="1">
    <source>
        <dbReference type="ARBA" id="ARBA00004377"/>
    </source>
</evidence>
<name>A0A1G5B423_9GAMM</name>
<dbReference type="InterPro" id="IPR045584">
    <property type="entry name" value="Pilin-like"/>
</dbReference>
<evidence type="ECO:0000256" key="4">
    <source>
        <dbReference type="ARBA" id="ARBA00022481"/>
    </source>
</evidence>
<dbReference type="GO" id="GO:0015628">
    <property type="term" value="P:protein secretion by the type II secretion system"/>
    <property type="evidence" value="ECO:0007669"/>
    <property type="project" value="InterPro"/>
</dbReference>
<dbReference type="RefSeq" id="WP_176758717.1">
    <property type="nucleotide sequence ID" value="NZ_FMUN01000001.1"/>
</dbReference>
<dbReference type="InterPro" id="IPR012902">
    <property type="entry name" value="N_methyl_site"/>
</dbReference>
<protein>
    <recommendedName>
        <fullName evidence="2">Type II secretion system protein H</fullName>
    </recommendedName>
    <alternativeName>
        <fullName evidence="10">General secretion pathway protein H</fullName>
    </alternativeName>
</protein>
<evidence type="ECO:0000256" key="7">
    <source>
        <dbReference type="ARBA" id="ARBA00022989"/>
    </source>
</evidence>
<evidence type="ECO:0000256" key="10">
    <source>
        <dbReference type="ARBA" id="ARBA00030775"/>
    </source>
</evidence>
<dbReference type="InterPro" id="IPR022346">
    <property type="entry name" value="T2SS_GspH"/>
</dbReference>
<evidence type="ECO:0000313" key="13">
    <source>
        <dbReference type="Proteomes" id="UP000183104"/>
    </source>
</evidence>
<dbReference type="NCBIfam" id="TIGR02532">
    <property type="entry name" value="IV_pilin_GFxxxE"/>
    <property type="match status" value="1"/>
</dbReference>
<dbReference type="Proteomes" id="UP000183104">
    <property type="component" value="Unassembled WGS sequence"/>
</dbReference>
<sequence>MIPRNQRGFTLVEMAAVLVVLGVLAAVLLPRMPGVGGFQVRAGGDRLVSGLRYAQQQAMSRARYVRVSPGDPGSGAFRIGRCASGAQRPADCAWEPLPPPGGNGAHWTLGPGLAFGAADTVYFDPLGRSVDGDGAVVDRGLSAGGGRVSVTVLGETGHVRDG</sequence>
<keyword evidence="8" id="KW-0472">Membrane</keyword>
<evidence type="ECO:0000256" key="6">
    <source>
        <dbReference type="ARBA" id="ARBA00022692"/>
    </source>
</evidence>
<evidence type="ECO:0000256" key="8">
    <source>
        <dbReference type="ARBA" id="ARBA00023136"/>
    </source>
</evidence>
<dbReference type="EMBL" id="FMUN01000001">
    <property type="protein sequence ID" value="SCX84918.1"/>
    <property type="molecule type" value="Genomic_DNA"/>
</dbReference>
<feature type="domain" description="General secretion pathway GspH" evidence="11">
    <location>
        <begin position="45"/>
        <end position="151"/>
    </location>
</feature>
<evidence type="ECO:0000313" key="12">
    <source>
        <dbReference type="EMBL" id="SCX84918.1"/>
    </source>
</evidence>
<evidence type="ECO:0000256" key="3">
    <source>
        <dbReference type="ARBA" id="ARBA00022475"/>
    </source>
</evidence>
<organism evidence="12 13">
    <name type="scientific">Thiohalorhabdus denitrificans</name>
    <dbReference type="NCBI Taxonomy" id="381306"/>
    <lineage>
        <taxon>Bacteria</taxon>
        <taxon>Pseudomonadati</taxon>
        <taxon>Pseudomonadota</taxon>
        <taxon>Gammaproteobacteria</taxon>
        <taxon>Thiohalorhabdales</taxon>
        <taxon>Thiohalorhabdaceae</taxon>
        <taxon>Thiohalorhabdus</taxon>
    </lineage>
</organism>
<dbReference type="GO" id="GO:0005886">
    <property type="term" value="C:plasma membrane"/>
    <property type="evidence" value="ECO:0007669"/>
    <property type="project" value="UniProtKB-SubCell"/>
</dbReference>
<evidence type="ECO:0000259" key="11">
    <source>
        <dbReference type="Pfam" id="PF12019"/>
    </source>
</evidence>
<keyword evidence="7" id="KW-1133">Transmembrane helix</keyword>
<keyword evidence="4" id="KW-0488">Methylation</keyword>
<keyword evidence="5" id="KW-0997">Cell inner membrane</keyword>
<comment type="subcellular location">
    <subcellularLocation>
        <location evidence="1">Cell inner membrane</location>
        <topology evidence="1">Single-pass membrane protein</topology>
    </subcellularLocation>
</comment>
<evidence type="ECO:0000256" key="2">
    <source>
        <dbReference type="ARBA" id="ARBA00021549"/>
    </source>
</evidence>
<dbReference type="InterPro" id="IPR002416">
    <property type="entry name" value="T2SS_protein-GspH"/>
</dbReference>
<dbReference type="PROSITE" id="PS00409">
    <property type="entry name" value="PROKAR_NTER_METHYL"/>
    <property type="match status" value="1"/>
</dbReference>
<evidence type="ECO:0000256" key="9">
    <source>
        <dbReference type="ARBA" id="ARBA00025772"/>
    </source>
</evidence>
<accession>A0A1G5B423</accession>
<dbReference type="SUPFAM" id="SSF54523">
    <property type="entry name" value="Pili subunits"/>
    <property type="match status" value="1"/>
</dbReference>
<keyword evidence="3" id="KW-1003">Cell membrane</keyword>
<gene>
    <name evidence="12" type="ORF">SAMN05661077_0666</name>
</gene>
<dbReference type="Pfam" id="PF12019">
    <property type="entry name" value="GspH"/>
    <property type="match status" value="1"/>
</dbReference>
<comment type="similarity">
    <text evidence="9">Belongs to the GSP H family.</text>
</comment>
<dbReference type="AlphaFoldDB" id="A0A1G5B423"/>
<keyword evidence="13" id="KW-1185">Reference proteome</keyword>